<protein>
    <submittedName>
        <fullName evidence="1">Type I-U CRISPR-associated protein Cas5/Cas6</fullName>
    </submittedName>
</protein>
<sequence length="423" mass="45993">MLALHMDLLNGCYHAADPMAPSEPEWPPAVDRTFQGLVAGAYESGQDPAPLRVLEGVAPELRFGPARRARHGTLYVPAAYKAKQTRVAKYDPCMVEIRDPVVMCWPGVPAELRAPIAAIAAEVDYLGRAKSPVSCTVLDEPPELPRRLVPDADGDRFLRVPQQGRLDELDAAFEAGLRAPIAPLVAYADPRARPQPSPWGELLVLRPGRELSIRRAARLAAALRAAALSIAGDDASPLLHGHDGAHAAWCVLPHVGHRHARGQVLGLGLWLPRGVDEAARAQCALALSGVRHLQVDGMRVELSRQPAHRPPPAGLRRNTWARAATRWASVTPVVLDRHPKKGEAVERLIADSVEMAGYPRPIEVRVGQQGPFAGVPVARDFRPRGRHRWMHVALGFDRAVAGPLLIGRERHFGMGLMRPEDGA</sequence>
<organism evidence="1 2">
    <name type="scientific">Marichromatium bheemlicum</name>
    <dbReference type="NCBI Taxonomy" id="365339"/>
    <lineage>
        <taxon>Bacteria</taxon>
        <taxon>Pseudomonadati</taxon>
        <taxon>Pseudomonadota</taxon>
        <taxon>Gammaproteobacteria</taxon>
        <taxon>Chromatiales</taxon>
        <taxon>Chromatiaceae</taxon>
        <taxon>Marichromatium</taxon>
    </lineage>
</organism>
<reference evidence="1 2" key="1">
    <citation type="submission" date="2020-04" db="EMBL/GenBank/DDBJ databases">
        <title>Draft Whole-Genome sequence of Marichromatium bheemlicum DSM 18632, type strain.</title>
        <authorList>
            <person name="Kyndt J.A."/>
            <person name="Meyer T.E."/>
        </authorList>
    </citation>
    <scope>NUCLEOTIDE SEQUENCE [LARGE SCALE GENOMIC DNA]</scope>
    <source>
        <strain evidence="1 2">DSM 18632</strain>
    </source>
</reference>
<dbReference type="Pfam" id="PF09609">
    <property type="entry name" value="Cas_GSU0054"/>
    <property type="match status" value="1"/>
</dbReference>
<keyword evidence="2" id="KW-1185">Reference proteome</keyword>
<dbReference type="NCBIfam" id="TIGR02165">
    <property type="entry name" value="cas5_6_GSU0054"/>
    <property type="match status" value="1"/>
</dbReference>
<dbReference type="RefSeq" id="WP_168670785.1">
    <property type="nucleotide sequence ID" value="NZ_JAAXKX010000026.1"/>
</dbReference>
<dbReference type="Proteomes" id="UP000740754">
    <property type="component" value="Unassembled WGS sequence"/>
</dbReference>
<evidence type="ECO:0000313" key="1">
    <source>
        <dbReference type="EMBL" id="NKN34398.1"/>
    </source>
</evidence>
<gene>
    <name evidence="1" type="primary">cas5u6u</name>
    <name evidence="1" type="ORF">HF203_14335</name>
</gene>
<accession>A0ABX1IAV4</accession>
<evidence type="ECO:0000313" key="2">
    <source>
        <dbReference type="Proteomes" id="UP000740754"/>
    </source>
</evidence>
<proteinExistence type="predicted"/>
<comment type="caution">
    <text evidence="1">The sequence shown here is derived from an EMBL/GenBank/DDBJ whole genome shotgun (WGS) entry which is preliminary data.</text>
</comment>
<name>A0ABX1IAV4_9GAMM</name>
<dbReference type="InterPro" id="IPR019089">
    <property type="entry name" value="Cas_GSU0054"/>
</dbReference>
<dbReference type="EMBL" id="JAAXKX010000026">
    <property type="protein sequence ID" value="NKN34398.1"/>
    <property type="molecule type" value="Genomic_DNA"/>
</dbReference>